<dbReference type="GO" id="GO:0003677">
    <property type="term" value="F:DNA binding"/>
    <property type="evidence" value="ECO:0007669"/>
    <property type="project" value="InterPro"/>
</dbReference>
<sequence>MSRQIVLDTETTGLEPEKGHRIIEIGCIELERRRPTGRQLHYYLNPDRAIDAEAIAVHGITNEYLADKPRFADIAVELMSFLSGAELVIHNASFDVNFLDHELMWLHERSQPQGLPLKIQDTCRILDTLILARTKHPNQRNNLDALCKRYQVDNSGRELHGALLDAQILAEVYLAMTNGQTSLSLDVQTHQSHTEELKQQVATDQIQQLRTQYGALPMVYASAEEVDAHQAYLAAIVKASGQCLWPQATGNP</sequence>
<evidence type="ECO:0000256" key="8">
    <source>
        <dbReference type="ARBA" id="ARBA00022723"/>
    </source>
</evidence>
<comment type="catalytic activity">
    <reaction evidence="14 18">
        <text>DNA(n) + a 2'-deoxyribonucleoside 5'-triphosphate = DNA(n+1) + diphosphate</text>
        <dbReference type="Rhea" id="RHEA:22508"/>
        <dbReference type="Rhea" id="RHEA-COMP:17339"/>
        <dbReference type="Rhea" id="RHEA-COMP:17340"/>
        <dbReference type="ChEBI" id="CHEBI:33019"/>
        <dbReference type="ChEBI" id="CHEBI:61560"/>
        <dbReference type="ChEBI" id="CHEBI:173112"/>
        <dbReference type="EC" id="2.7.7.7"/>
    </reaction>
</comment>
<keyword evidence="10 18" id="KW-0269">Exonuclease</keyword>
<dbReference type="GO" id="GO:0046872">
    <property type="term" value="F:metal ion binding"/>
    <property type="evidence" value="ECO:0007669"/>
    <property type="project" value="UniProtKB-KW"/>
</dbReference>
<dbReference type="EC" id="2.7.7.7" evidence="2 18"/>
<gene>
    <name evidence="18" type="primary">dnaQ</name>
    <name evidence="20" type="ORF">SAMN05421831_101122</name>
</gene>
<dbReference type="PANTHER" id="PTHR30231">
    <property type="entry name" value="DNA POLYMERASE III SUBUNIT EPSILON"/>
    <property type="match status" value="1"/>
</dbReference>
<keyword evidence="7 18" id="KW-0540">Nuclease</keyword>
<protein>
    <recommendedName>
        <fullName evidence="3 18">DNA polymerase III subunit epsilon</fullName>
        <ecNumber evidence="2 18">2.7.7.7</ecNumber>
    </recommendedName>
</protein>
<dbReference type="NCBIfam" id="TIGR01406">
    <property type="entry name" value="dnaQ_proteo"/>
    <property type="match status" value="1"/>
</dbReference>
<accession>A0A1H6QFU3</accession>
<keyword evidence="11 17" id="KW-0460">Magnesium</keyword>
<dbReference type="SUPFAM" id="SSF53098">
    <property type="entry name" value="Ribonuclease H-like"/>
    <property type="match status" value="1"/>
</dbReference>
<evidence type="ECO:0000256" key="18">
    <source>
        <dbReference type="RuleBase" id="RU364087"/>
    </source>
</evidence>
<reference evidence="21" key="1">
    <citation type="submission" date="2016-10" db="EMBL/GenBank/DDBJ databases">
        <authorList>
            <person name="Varghese N."/>
            <person name="Submissions S."/>
        </authorList>
    </citation>
    <scope>NUCLEOTIDE SEQUENCE [LARGE SCALE GENOMIC DNA]</scope>
    <source>
        <strain evidence="21">DSM 7165</strain>
    </source>
</reference>
<evidence type="ECO:0000256" key="17">
    <source>
        <dbReference type="PIRSR" id="PIRSR606309-3"/>
    </source>
</evidence>
<dbReference type="GO" id="GO:0003887">
    <property type="term" value="F:DNA-directed DNA polymerase activity"/>
    <property type="evidence" value="ECO:0007669"/>
    <property type="project" value="UniProtKB-KW"/>
</dbReference>
<feature type="binding site" evidence="17">
    <location>
        <position position="165"/>
    </location>
    <ligand>
        <name>a divalent metal cation</name>
        <dbReference type="ChEBI" id="CHEBI:60240"/>
        <label>1</label>
        <note>catalytic</note>
    </ligand>
</feature>
<evidence type="ECO:0000256" key="1">
    <source>
        <dbReference type="ARBA" id="ARBA00001936"/>
    </source>
</evidence>
<dbReference type="InterPro" id="IPR013520">
    <property type="entry name" value="Ribonucl_H"/>
</dbReference>
<evidence type="ECO:0000259" key="19">
    <source>
        <dbReference type="SMART" id="SM00479"/>
    </source>
</evidence>
<dbReference type="EMBL" id="FNYH01000001">
    <property type="protein sequence ID" value="SEI38115.1"/>
    <property type="molecule type" value="Genomic_DNA"/>
</dbReference>
<dbReference type="InterPro" id="IPR006309">
    <property type="entry name" value="DnaQ_proteo"/>
</dbReference>
<feature type="binding site" evidence="16">
    <location>
        <position position="58"/>
    </location>
    <ligand>
        <name>substrate</name>
    </ligand>
</feature>
<evidence type="ECO:0000256" key="14">
    <source>
        <dbReference type="ARBA" id="ARBA00049244"/>
    </source>
</evidence>
<dbReference type="Gene3D" id="3.30.420.10">
    <property type="entry name" value="Ribonuclease H-like superfamily/Ribonuclease H"/>
    <property type="match status" value="1"/>
</dbReference>
<dbReference type="AlphaFoldDB" id="A0A1H6QFU3"/>
<dbReference type="PANTHER" id="PTHR30231:SF41">
    <property type="entry name" value="DNA POLYMERASE III SUBUNIT EPSILON"/>
    <property type="match status" value="1"/>
</dbReference>
<evidence type="ECO:0000256" key="3">
    <source>
        <dbReference type="ARBA" id="ARBA00020352"/>
    </source>
</evidence>
<evidence type="ECO:0000256" key="5">
    <source>
        <dbReference type="ARBA" id="ARBA00022695"/>
    </source>
</evidence>
<keyword evidence="13 17" id="KW-0464">Manganese</keyword>
<keyword evidence="5 18" id="KW-0548">Nucleotidyltransferase</keyword>
<evidence type="ECO:0000256" key="11">
    <source>
        <dbReference type="ARBA" id="ARBA00022842"/>
    </source>
</evidence>
<proteinExistence type="predicted"/>
<feature type="binding site" evidence="16">
    <location>
        <position position="53"/>
    </location>
    <ligand>
        <name>substrate</name>
    </ligand>
</feature>
<dbReference type="GO" id="GO:0045004">
    <property type="term" value="P:DNA replication proofreading"/>
    <property type="evidence" value="ECO:0007669"/>
    <property type="project" value="TreeGrafter"/>
</dbReference>
<comment type="function">
    <text evidence="18">DNA polymerase III is a complex, multichain enzyme responsible for most of the replicative synthesis in bacteria. The epsilon subunit contain the editing function and is a proofreading 3'-5' exonuclease.</text>
</comment>
<dbReference type="RefSeq" id="WP_093307809.1">
    <property type="nucleotide sequence ID" value="NZ_FNYH01000001.1"/>
</dbReference>
<evidence type="ECO:0000256" key="2">
    <source>
        <dbReference type="ARBA" id="ARBA00012417"/>
    </source>
</evidence>
<dbReference type="OrthoDB" id="9804290at2"/>
<evidence type="ECO:0000313" key="20">
    <source>
        <dbReference type="EMBL" id="SEI38115.1"/>
    </source>
</evidence>
<dbReference type="CDD" id="cd06131">
    <property type="entry name" value="DNA_pol_III_epsilon_Ecoli_like"/>
    <property type="match status" value="1"/>
</dbReference>
<comment type="subunit">
    <text evidence="18">DNA polymerase III contains a core (composed of alpha, epsilon and theta chains) that associates with a tau subunit. This core dimerizes to form the POLIII' complex. PolIII' associates with the gamma complex (composed of gamma, delta, delta', psi and chi chains) and with the beta chain to form the complete DNA polymerase III complex.</text>
</comment>
<feature type="domain" description="Exonuclease" evidence="19">
    <location>
        <begin position="3"/>
        <end position="182"/>
    </location>
</feature>
<evidence type="ECO:0000256" key="12">
    <source>
        <dbReference type="ARBA" id="ARBA00022932"/>
    </source>
</evidence>
<dbReference type="FunFam" id="3.30.420.10:FF:000012">
    <property type="entry name" value="DNA polymerase III subunit epsilon"/>
    <property type="match status" value="1"/>
</dbReference>
<keyword evidence="12 18" id="KW-0239">DNA-directed DNA polymerase</keyword>
<feature type="binding site" evidence="16">
    <location>
        <position position="165"/>
    </location>
    <ligand>
        <name>substrate</name>
    </ligand>
</feature>
<dbReference type="STRING" id="64971.SAMN05421831_101122"/>
<comment type="cofactor">
    <cofactor evidence="1 18">
        <name>Mn(2+)</name>
        <dbReference type="ChEBI" id="CHEBI:29035"/>
    </cofactor>
</comment>
<feature type="binding site" evidence="16">
    <location>
        <position position="8"/>
    </location>
    <ligand>
        <name>substrate</name>
    </ligand>
</feature>
<dbReference type="InterPro" id="IPR036397">
    <property type="entry name" value="RNaseH_sf"/>
</dbReference>
<evidence type="ECO:0000256" key="13">
    <source>
        <dbReference type="ARBA" id="ARBA00023211"/>
    </source>
</evidence>
<dbReference type="InterPro" id="IPR012337">
    <property type="entry name" value="RNaseH-like_sf"/>
</dbReference>
<keyword evidence="6 18" id="KW-0235">DNA replication</keyword>
<evidence type="ECO:0000313" key="21">
    <source>
        <dbReference type="Proteomes" id="UP000242999"/>
    </source>
</evidence>
<evidence type="ECO:0000256" key="9">
    <source>
        <dbReference type="ARBA" id="ARBA00022801"/>
    </source>
</evidence>
<dbReference type="NCBIfam" id="NF004316">
    <property type="entry name" value="PRK05711.1"/>
    <property type="match status" value="1"/>
</dbReference>
<dbReference type="Proteomes" id="UP000242999">
    <property type="component" value="Unassembled WGS sequence"/>
</dbReference>
<feature type="active site" description="Proton acceptor" evidence="15">
    <location>
        <position position="160"/>
    </location>
</feature>
<dbReference type="GO" id="GO:0008408">
    <property type="term" value="F:3'-5' exonuclease activity"/>
    <property type="evidence" value="ECO:0007669"/>
    <property type="project" value="TreeGrafter"/>
</dbReference>
<evidence type="ECO:0000256" key="4">
    <source>
        <dbReference type="ARBA" id="ARBA00022679"/>
    </source>
</evidence>
<name>A0A1H6QFU3_9GAMM</name>
<keyword evidence="9 18" id="KW-0378">Hydrolase</keyword>
<keyword evidence="21" id="KW-1185">Reference proteome</keyword>
<evidence type="ECO:0000256" key="16">
    <source>
        <dbReference type="PIRSR" id="PIRSR606309-2"/>
    </source>
</evidence>
<evidence type="ECO:0000256" key="10">
    <source>
        <dbReference type="ARBA" id="ARBA00022839"/>
    </source>
</evidence>
<evidence type="ECO:0000256" key="6">
    <source>
        <dbReference type="ARBA" id="ARBA00022705"/>
    </source>
</evidence>
<feature type="binding site" evidence="16">
    <location>
        <position position="10"/>
    </location>
    <ligand>
        <name>substrate</name>
    </ligand>
</feature>
<dbReference type="NCBIfam" id="TIGR00573">
    <property type="entry name" value="dnaq"/>
    <property type="match status" value="1"/>
</dbReference>
<comment type="cofactor">
    <cofactor evidence="17">
        <name>Mg(2+)</name>
        <dbReference type="ChEBI" id="CHEBI:18420"/>
    </cofactor>
    <cofactor evidence="17">
        <name>Mn(2+)</name>
        <dbReference type="ChEBI" id="CHEBI:29035"/>
    </cofactor>
    <text evidence="17">Binds 2 divalent metal cations. Magnesium or manganese.</text>
</comment>
<feature type="binding site" evidence="17">
    <location>
        <position position="10"/>
    </location>
    <ligand>
        <name>a divalent metal cation</name>
        <dbReference type="ChEBI" id="CHEBI:60240"/>
        <label>1</label>
        <note>catalytic</note>
    </ligand>
</feature>
<organism evidence="20 21">
    <name type="scientific">Allopseudospirillum japonicum</name>
    <dbReference type="NCBI Taxonomy" id="64971"/>
    <lineage>
        <taxon>Bacteria</taxon>
        <taxon>Pseudomonadati</taxon>
        <taxon>Pseudomonadota</taxon>
        <taxon>Gammaproteobacteria</taxon>
        <taxon>Oceanospirillales</taxon>
        <taxon>Oceanospirillaceae</taxon>
        <taxon>Allopseudospirillum</taxon>
    </lineage>
</organism>
<dbReference type="GO" id="GO:0005829">
    <property type="term" value="C:cytosol"/>
    <property type="evidence" value="ECO:0007669"/>
    <property type="project" value="TreeGrafter"/>
</dbReference>
<dbReference type="InterPro" id="IPR006054">
    <property type="entry name" value="DnaQ"/>
</dbReference>
<dbReference type="SMART" id="SM00479">
    <property type="entry name" value="EXOIII"/>
    <property type="match status" value="1"/>
</dbReference>
<evidence type="ECO:0000256" key="7">
    <source>
        <dbReference type="ARBA" id="ARBA00022722"/>
    </source>
</evidence>
<feature type="binding site" evidence="17">
    <location>
        <position position="8"/>
    </location>
    <ligand>
        <name>a divalent metal cation</name>
        <dbReference type="ChEBI" id="CHEBI:60240"/>
        <label>1</label>
        <note>catalytic</note>
    </ligand>
</feature>
<keyword evidence="4 18" id="KW-0808">Transferase</keyword>
<evidence type="ECO:0000256" key="15">
    <source>
        <dbReference type="PIRSR" id="PIRSR606309-1"/>
    </source>
</evidence>
<dbReference type="Pfam" id="PF00929">
    <property type="entry name" value="RNase_T"/>
    <property type="match status" value="1"/>
</dbReference>
<keyword evidence="8 17" id="KW-0479">Metal-binding</keyword>